<dbReference type="InterPro" id="IPR003593">
    <property type="entry name" value="AAA+_ATPase"/>
</dbReference>
<evidence type="ECO:0000256" key="1">
    <source>
        <dbReference type="ARBA" id="ARBA00022741"/>
    </source>
</evidence>
<dbReference type="SUPFAM" id="SSF52540">
    <property type="entry name" value="P-loop containing nucleoside triphosphate hydrolases"/>
    <property type="match status" value="1"/>
</dbReference>
<feature type="domain" description="AAA+ ATPase" evidence="3">
    <location>
        <begin position="137"/>
        <end position="278"/>
    </location>
</feature>
<keyword evidence="2" id="KW-0067">ATP-binding</keyword>
<dbReference type="PANTHER" id="PTHR20953:SF3">
    <property type="entry name" value="P-LOOP CONTAINING NUCLEOSIDE TRIPHOSPHATE HYDROLASES SUPERFAMILY PROTEIN"/>
    <property type="match status" value="1"/>
</dbReference>
<evidence type="ECO:0000259" key="3">
    <source>
        <dbReference type="SMART" id="SM00382"/>
    </source>
</evidence>
<dbReference type="RefSeq" id="WP_368652056.1">
    <property type="nucleotide sequence ID" value="NZ_CP162599.1"/>
</dbReference>
<proteinExistence type="predicted"/>
<name>A0AB39HLN9_9BACI</name>
<evidence type="ECO:0000313" key="4">
    <source>
        <dbReference type="EMBL" id="XDK31328.1"/>
    </source>
</evidence>
<dbReference type="SMART" id="SM00382">
    <property type="entry name" value="AAA"/>
    <property type="match status" value="1"/>
</dbReference>
<dbReference type="GO" id="GO:0005524">
    <property type="term" value="F:ATP binding"/>
    <property type="evidence" value="ECO:0007669"/>
    <property type="project" value="UniProtKB-KW"/>
</dbReference>
<sequence length="318" mass="36084">MQEILRIFPNSLSVLLQKVIGQRWNKLQEIRIRIHQPIELIFNAKTEWIFEYVLKQTDSAYIIGQLSEHSLYRLEDELREGFITIKGGHRIGLAGKVITRNGEVKALQHITFLNIRIAKEKIGVAKDWIPYLHQDRKYLNSLIIGTPQSGKTTMIRDITRFIANGVSALPATKVAVIDERSEIAASVDGIPQNQLGLRTDVMDACPKAAGMMMAIRSMSPQVIVVDEIGSEADVQALMEAINAGVTIFCTIHGRTLSELKKRPSLHYLFEQKMFERYLILSDQQQPGVVETIMDQEERTLYQISGGNNHEMARRSHTY</sequence>
<protein>
    <submittedName>
        <fullName evidence="4">Stage III sporulation protein AA</fullName>
    </submittedName>
</protein>
<dbReference type="AlphaFoldDB" id="A0AB39HLN9"/>
<gene>
    <name evidence="4" type="primary">spoIIIAA</name>
    <name evidence="4" type="ORF">AB4Y30_09785</name>
</gene>
<keyword evidence="1" id="KW-0547">Nucleotide-binding</keyword>
<dbReference type="InterPro" id="IPR027417">
    <property type="entry name" value="P-loop_NTPase"/>
</dbReference>
<dbReference type="PANTHER" id="PTHR20953">
    <property type="entry name" value="KINASE-RELATED"/>
    <property type="match status" value="1"/>
</dbReference>
<reference evidence="4" key="1">
    <citation type="submission" date="2024-07" db="EMBL/GenBank/DDBJ databases">
        <title>Halotolerant mesophilic bacterium Ornithinibacillus sp. 4-3, sp. nov., isolated from soil.</title>
        <authorList>
            <person name="Sidarenka A.V."/>
            <person name="Guliayeva D.E."/>
            <person name="Leanovich S.I."/>
            <person name="Hileuskaya K.S."/>
            <person name="Akhremchuk A.E."/>
            <person name="Sikolenko M.A."/>
            <person name="Valentovich L.N."/>
        </authorList>
    </citation>
    <scope>NUCLEOTIDE SEQUENCE</scope>
    <source>
        <strain evidence="4">4-3</strain>
    </source>
</reference>
<dbReference type="Pfam" id="PF19568">
    <property type="entry name" value="Spore_III_AA"/>
    <property type="match status" value="1"/>
</dbReference>
<dbReference type="Gene3D" id="3.40.50.300">
    <property type="entry name" value="P-loop containing nucleotide triphosphate hydrolases"/>
    <property type="match status" value="1"/>
</dbReference>
<dbReference type="NCBIfam" id="TIGR02858">
    <property type="entry name" value="spore_III_AA"/>
    <property type="match status" value="1"/>
</dbReference>
<evidence type="ECO:0000256" key="2">
    <source>
        <dbReference type="ARBA" id="ARBA00022840"/>
    </source>
</evidence>
<dbReference type="EMBL" id="CP162599">
    <property type="protein sequence ID" value="XDK31328.1"/>
    <property type="molecule type" value="Genomic_DNA"/>
</dbReference>
<organism evidence="4">
    <name type="scientific">Ornithinibacillus sp. 4-3</name>
    <dbReference type="NCBI Taxonomy" id="3231488"/>
    <lineage>
        <taxon>Bacteria</taxon>
        <taxon>Bacillati</taxon>
        <taxon>Bacillota</taxon>
        <taxon>Bacilli</taxon>
        <taxon>Bacillales</taxon>
        <taxon>Bacillaceae</taxon>
        <taxon>Ornithinibacillus</taxon>
    </lineage>
</organism>
<dbReference type="InterPro" id="IPR045735">
    <property type="entry name" value="Spore_III_AA_AAA+_ATPase"/>
</dbReference>
<dbReference type="InterPro" id="IPR014217">
    <property type="entry name" value="Spore_III_AA"/>
</dbReference>
<accession>A0AB39HLN9</accession>